<reference evidence="1" key="1">
    <citation type="submission" date="2019-02" db="EMBL/GenBank/DDBJ databases">
        <authorList>
            <person name="Gruber-Vodicka R. H."/>
            <person name="Seah K. B. B."/>
        </authorList>
    </citation>
    <scope>NUCLEOTIDE SEQUENCE</scope>
    <source>
        <strain evidence="1">BECK_BY1</strain>
    </source>
</reference>
<name>A0A450ZT54_9GAMM</name>
<proteinExistence type="predicted"/>
<dbReference type="AlphaFoldDB" id="A0A450ZT54"/>
<sequence>MLHIAAHPPRIFLCEGVQMNLAPLPQTGFYYDLISRKQYYTHSFGLCLSRPNQSNNSIARLLLRPTRHDLVLVQRS</sequence>
<organism evidence="1">
    <name type="scientific">Candidatus Kentrum sp. TUN</name>
    <dbReference type="NCBI Taxonomy" id="2126343"/>
    <lineage>
        <taxon>Bacteria</taxon>
        <taxon>Pseudomonadati</taxon>
        <taxon>Pseudomonadota</taxon>
        <taxon>Gammaproteobacteria</taxon>
        <taxon>Candidatus Kentrum</taxon>
    </lineage>
</organism>
<protein>
    <submittedName>
        <fullName evidence="1">Uncharacterized protein</fullName>
    </submittedName>
</protein>
<evidence type="ECO:0000313" key="1">
    <source>
        <dbReference type="EMBL" id="VFK56966.1"/>
    </source>
</evidence>
<gene>
    <name evidence="1" type="ORF">BECKTUN1418D_GA0071000_105610</name>
</gene>
<dbReference type="EMBL" id="CAADFX010000056">
    <property type="protein sequence ID" value="VFK56966.1"/>
    <property type="molecule type" value="Genomic_DNA"/>
</dbReference>
<accession>A0A450ZT54</accession>